<dbReference type="PANTHER" id="PTHR30469">
    <property type="entry name" value="MULTIDRUG RESISTANCE PROTEIN MDTA"/>
    <property type="match status" value="1"/>
</dbReference>
<evidence type="ECO:0000313" key="3">
    <source>
        <dbReference type="EMBL" id="MDT0606799.1"/>
    </source>
</evidence>
<dbReference type="Proteomes" id="UP001255246">
    <property type="component" value="Unassembled WGS sequence"/>
</dbReference>
<name>A0ABU3A9F3_9FLAO</name>
<dbReference type="Gene3D" id="2.40.50.100">
    <property type="match status" value="1"/>
</dbReference>
<keyword evidence="1" id="KW-1133">Transmembrane helix</keyword>
<comment type="caution">
    <text evidence="3">The sequence shown here is derived from an EMBL/GenBank/DDBJ whole genome shotgun (WGS) entry which is preliminary data.</text>
</comment>
<proteinExistence type="predicted"/>
<dbReference type="RefSeq" id="WP_311350342.1">
    <property type="nucleotide sequence ID" value="NZ_JAVRHR010000001.1"/>
</dbReference>
<evidence type="ECO:0000313" key="4">
    <source>
        <dbReference type="Proteomes" id="UP001255246"/>
    </source>
</evidence>
<accession>A0ABU3A9F3</accession>
<dbReference type="SUPFAM" id="SSF111369">
    <property type="entry name" value="HlyD-like secretion proteins"/>
    <property type="match status" value="1"/>
</dbReference>
<sequence>MKNTLKTFLGAIVIALGVFIFVLISNNEEKKVIENTPDRPMVSTTLAEPNPIAYILEVTGTLEAKNKVEIYSEVQGVMLPSRTPFKEGNRFLKGKELLRIDNREYMAQFQSNKSSLISQIAAMLPDMEIEFPEASKKWESYLKSFDMEVSLQALPKTTSDKEKLFLMGKGIFQTYYNVKNQQERVSKYVIRAPFTGSVTESNVNPGTLVRSGQKLGEFINTTAFELRLAIPATANEYIKEGKPVALTTLNESQKLIGQISRINDKINQETQTVIAVVEVNHKDLKDGQFLKAKIEGMTIKDLVKIKGNLMLENNHIYIVKDSVLTLQKIVPINYERDSVIVEGLESNMILLDEVLAMAYPGMKVNY</sequence>
<protein>
    <submittedName>
        <fullName evidence="3">HlyD family efflux transporter periplasmic adaptor subunit</fullName>
    </submittedName>
</protein>
<keyword evidence="1" id="KW-0812">Transmembrane</keyword>
<dbReference type="InterPro" id="IPR058625">
    <property type="entry name" value="MdtA-like_BSH"/>
</dbReference>
<dbReference type="Pfam" id="PF25917">
    <property type="entry name" value="BSH_RND"/>
    <property type="match status" value="1"/>
</dbReference>
<reference evidence="3 4" key="1">
    <citation type="submission" date="2023-09" db="EMBL/GenBank/DDBJ databases">
        <authorList>
            <person name="Rey-Velasco X."/>
        </authorList>
    </citation>
    <scope>NUCLEOTIDE SEQUENCE [LARGE SCALE GENOMIC DNA]</scope>
    <source>
        <strain evidence="3 4">F388</strain>
    </source>
</reference>
<evidence type="ECO:0000259" key="2">
    <source>
        <dbReference type="Pfam" id="PF25917"/>
    </source>
</evidence>
<dbReference type="Gene3D" id="2.40.30.170">
    <property type="match status" value="1"/>
</dbReference>
<dbReference type="PANTHER" id="PTHR30469:SF12">
    <property type="entry name" value="MULTIDRUG RESISTANCE PROTEIN MDTA"/>
    <property type="match status" value="1"/>
</dbReference>
<feature type="transmembrane region" description="Helical" evidence="1">
    <location>
        <begin position="7"/>
        <end position="25"/>
    </location>
</feature>
<keyword evidence="1" id="KW-0472">Membrane</keyword>
<evidence type="ECO:0000256" key="1">
    <source>
        <dbReference type="SAM" id="Phobius"/>
    </source>
</evidence>
<organism evidence="3 4">
    <name type="scientific">Croceitalea rosinachiae</name>
    <dbReference type="NCBI Taxonomy" id="3075596"/>
    <lineage>
        <taxon>Bacteria</taxon>
        <taxon>Pseudomonadati</taxon>
        <taxon>Bacteroidota</taxon>
        <taxon>Flavobacteriia</taxon>
        <taxon>Flavobacteriales</taxon>
        <taxon>Flavobacteriaceae</taxon>
        <taxon>Croceitalea</taxon>
    </lineage>
</organism>
<keyword evidence="4" id="KW-1185">Reference proteome</keyword>
<gene>
    <name evidence="3" type="ORF">RM706_07145</name>
</gene>
<feature type="domain" description="Multidrug resistance protein MdtA-like barrel-sandwich hybrid" evidence="2">
    <location>
        <begin position="66"/>
        <end position="215"/>
    </location>
</feature>
<dbReference type="Gene3D" id="1.10.287.470">
    <property type="entry name" value="Helix hairpin bin"/>
    <property type="match status" value="1"/>
</dbReference>
<dbReference type="EMBL" id="JAVRHR010000001">
    <property type="protein sequence ID" value="MDT0606799.1"/>
    <property type="molecule type" value="Genomic_DNA"/>
</dbReference>